<dbReference type="AlphaFoldDB" id="A0A0D3HTV4"/>
<reference evidence="2" key="2">
    <citation type="submission" date="2015-03" db="UniProtKB">
        <authorList>
            <consortium name="EnsemblPlants"/>
        </authorList>
    </citation>
    <scope>IDENTIFICATION</scope>
</reference>
<accession>A0A0D3HTV4</accession>
<keyword evidence="3" id="KW-1185">Reference proteome</keyword>
<dbReference type="EnsemblPlants" id="OBART12G10160.1">
    <property type="protein sequence ID" value="OBART12G10160.1"/>
    <property type="gene ID" value="OBART12G10160"/>
</dbReference>
<name>A0A0D3HTV4_9ORYZ</name>
<dbReference type="Proteomes" id="UP000026960">
    <property type="component" value="Chromosome 12"/>
</dbReference>
<sequence length="184" mass="20029">MPRRVGAGSSSVGVVLRSASASSTTQPAVAIGSPLQLEGGWASTHEPATGWVGMHPAPRLLLADDSRCPDRFLAVQVMLAAAPTSWTKFPEAAVDGGQRPALKRLVDEVEKDCMKVVRFCGSYCDHGPAADIKKLFRISTDRHPRHGHRQRSSPAANMKGRGDAEMSTWDERAATNDWLRWQEI</sequence>
<reference evidence="2" key="1">
    <citation type="journal article" date="2009" name="Rice">
        <title>De Novo Next Generation Sequencing of Plant Genomes.</title>
        <authorList>
            <person name="Rounsley S."/>
            <person name="Marri P.R."/>
            <person name="Yu Y."/>
            <person name="He R."/>
            <person name="Sisneros N."/>
            <person name="Goicoechea J.L."/>
            <person name="Lee S.J."/>
            <person name="Angelova A."/>
            <person name="Kudrna D."/>
            <person name="Luo M."/>
            <person name="Affourtit J."/>
            <person name="Desany B."/>
            <person name="Knight J."/>
            <person name="Niazi F."/>
            <person name="Egholm M."/>
            <person name="Wing R.A."/>
        </authorList>
    </citation>
    <scope>NUCLEOTIDE SEQUENCE [LARGE SCALE GENOMIC DNA]</scope>
    <source>
        <strain evidence="2">cv. IRGC 105608</strain>
    </source>
</reference>
<evidence type="ECO:0000313" key="3">
    <source>
        <dbReference type="Proteomes" id="UP000026960"/>
    </source>
</evidence>
<dbReference type="HOGENOM" id="CLU_122133_0_0_1"/>
<protein>
    <submittedName>
        <fullName evidence="2">Uncharacterized protein</fullName>
    </submittedName>
</protein>
<dbReference type="PaxDb" id="65489-OBART12G10160.1"/>
<evidence type="ECO:0000256" key="1">
    <source>
        <dbReference type="SAM" id="MobiDB-lite"/>
    </source>
</evidence>
<evidence type="ECO:0000313" key="2">
    <source>
        <dbReference type="EnsemblPlants" id="OBART12G10160.1"/>
    </source>
</evidence>
<dbReference type="Gramene" id="OBART12G10160.1">
    <property type="protein sequence ID" value="OBART12G10160.1"/>
    <property type="gene ID" value="OBART12G10160"/>
</dbReference>
<dbReference type="STRING" id="65489.A0A0D3HTV4"/>
<organism evidence="2">
    <name type="scientific">Oryza barthii</name>
    <dbReference type="NCBI Taxonomy" id="65489"/>
    <lineage>
        <taxon>Eukaryota</taxon>
        <taxon>Viridiplantae</taxon>
        <taxon>Streptophyta</taxon>
        <taxon>Embryophyta</taxon>
        <taxon>Tracheophyta</taxon>
        <taxon>Spermatophyta</taxon>
        <taxon>Magnoliopsida</taxon>
        <taxon>Liliopsida</taxon>
        <taxon>Poales</taxon>
        <taxon>Poaceae</taxon>
        <taxon>BOP clade</taxon>
        <taxon>Oryzoideae</taxon>
        <taxon>Oryzeae</taxon>
        <taxon>Oryzinae</taxon>
        <taxon>Oryza</taxon>
    </lineage>
</organism>
<feature type="region of interest" description="Disordered" evidence="1">
    <location>
        <begin position="142"/>
        <end position="166"/>
    </location>
</feature>
<proteinExistence type="predicted"/>